<dbReference type="AlphaFoldDB" id="A0A1D3JHE7"/>
<feature type="transmembrane region" description="Helical" evidence="2">
    <location>
        <begin position="235"/>
        <end position="259"/>
    </location>
</feature>
<dbReference type="RefSeq" id="XP_028859105.1">
    <property type="nucleotide sequence ID" value="XM_029004855.1"/>
</dbReference>
<dbReference type="VEuPathDB" id="PlasmoDB:PmUG01_00058500"/>
<sequence>MGQKIRLPLFIKGRKLIHLSWIYCFYICMSSVSESLDESYNDCRKLYKRNFRLLSKYKKNKDSSIVYLNDVSRNEVYDKNDIHKNENMNTEKRKQTNSSSSKIEGYNKSYMKKKSCVFETKKYSRLEKKIFTELNYIDFLKNNRTISDKVYKKIVRKKIALRISLPLLLLVFLSISILLDELLGRGLVKGLFEVVNICADGTWIQSFQTILKSPTFSWLFNVPTGVKKYAYITRFFAVLIYFTSFFILGITIILGILYYHKKVKKYEKIKFRKR</sequence>
<keyword evidence="4" id="KW-1185">Reference proteome</keyword>
<keyword evidence="2" id="KW-0812">Transmembrane</keyword>
<dbReference type="InterPro" id="IPR022139">
    <property type="entry name" value="Fam-L/Fam-M-like_plasmodium"/>
</dbReference>
<accession>A0A1D3JHE7</accession>
<evidence type="ECO:0000256" key="1">
    <source>
        <dbReference type="SAM" id="MobiDB-lite"/>
    </source>
</evidence>
<feature type="compositionally biased region" description="Basic and acidic residues" evidence="1">
    <location>
        <begin position="82"/>
        <end position="94"/>
    </location>
</feature>
<keyword evidence="2" id="KW-0472">Membrane</keyword>
<evidence type="ECO:0000313" key="4">
    <source>
        <dbReference type="Proteomes" id="UP000219813"/>
    </source>
</evidence>
<name>A0A1D3JHE7_PLAMA</name>
<gene>
    <name evidence="3" type="primary">PmUG01_00058500</name>
    <name evidence="3" type="ORF">PMUG01_00058500</name>
</gene>
<evidence type="ECO:0000313" key="3">
    <source>
        <dbReference type="EMBL" id="SBT85781.1"/>
    </source>
</evidence>
<dbReference type="EMBL" id="FLRL01000026">
    <property type="protein sequence ID" value="SBT85781.1"/>
    <property type="molecule type" value="Genomic_DNA"/>
</dbReference>
<reference evidence="3 4" key="1">
    <citation type="submission" date="2016-06" db="EMBL/GenBank/DDBJ databases">
        <authorList>
            <consortium name="Pathogen Informatics"/>
        </authorList>
    </citation>
    <scope>NUCLEOTIDE SEQUENCE [LARGE SCALE GENOMIC DNA]</scope>
</reference>
<evidence type="ECO:0000256" key="2">
    <source>
        <dbReference type="SAM" id="Phobius"/>
    </source>
</evidence>
<dbReference type="Proteomes" id="UP000219813">
    <property type="component" value="Unassembled WGS sequence"/>
</dbReference>
<dbReference type="GeneID" id="39866049"/>
<protein>
    <submittedName>
        <fullName evidence="3">Fam-l protein</fullName>
    </submittedName>
</protein>
<organism evidence="3 4">
    <name type="scientific">Plasmodium malariae</name>
    <dbReference type="NCBI Taxonomy" id="5858"/>
    <lineage>
        <taxon>Eukaryota</taxon>
        <taxon>Sar</taxon>
        <taxon>Alveolata</taxon>
        <taxon>Apicomplexa</taxon>
        <taxon>Aconoidasida</taxon>
        <taxon>Haemosporida</taxon>
        <taxon>Plasmodiidae</taxon>
        <taxon>Plasmodium</taxon>
        <taxon>Plasmodium (Plasmodium)</taxon>
    </lineage>
</organism>
<keyword evidence="2" id="KW-1133">Transmembrane helix</keyword>
<dbReference type="Pfam" id="PF12420">
    <property type="entry name" value="DUF3671"/>
    <property type="match status" value="1"/>
</dbReference>
<feature type="region of interest" description="Disordered" evidence="1">
    <location>
        <begin position="82"/>
        <end position="102"/>
    </location>
</feature>
<proteinExistence type="predicted"/>
<feature type="transmembrane region" description="Helical" evidence="2">
    <location>
        <begin position="159"/>
        <end position="179"/>
    </location>
</feature>
<dbReference type="KEGG" id="pmal:PMUG01_00058500"/>